<dbReference type="Pfam" id="PF22754">
    <property type="entry name" value="bHLH-TF_ACT-like_plant"/>
    <property type="match status" value="1"/>
</dbReference>
<dbReference type="InterPro" id="IPR036638">
    <property type="entry name" value="HLH_DNA-bd_sf"/>
</dbReference>
<keyword evidence="2" id="KW-0805">Transcription regulation</keyword>
<evidence type="ECO:0000313" key="9">
    <source>
        <dbReference type="Proteomes" id="UP000325577"/>
    </source>
</evidence>
<dbReference type="OrthoDB" id="690068at2759"/>
<evidence type="ECO:0000256" key="1">
    <source>
        <dbReference type="ARBA" id="ARBA00004123"/>
    </source>
</evidence>
<organism evidence="8 9">
    <name type="scientific">Nyssa sinensis</name>
    <dbReference type="NCBI Taxonomy" id="561372"/>
    <lineage>
        <taxon>Eukaryota</taxon>
        <taxon>Viridiplantae</taxon>
        <taxon>Streptophyta</taxon>
        <taxon>Embryophyta</taxon>
        <taxon>Tracheophyta</taxon>
        <taxon>Spermatophyta</taxon>
        <taxon>Magnoliopsida</taxon>
        <taxon>eudicotyledons</taxon>
        <taxon>Gunneridae</taxon>
        <taxon>Pentapetalae</taxon>
        <taxon>asterids</taxon>
        <taxon>Cornales</taxon>
        <taxon>Nyssaceae</taxon>
        <taxon>Nyssa</taxon>
    </lineage>
</organism>
<keyword evidence="9" id="KW-1185">Reference proteome</keyword>
<evidence type="ECO:0000256" key="6">
    <source>
        <dbReference type="SAM" id="MobiDB-lite"/>
    </source>
</evidence>
<dbReference type="GO" id="GO:0080090">
    <property type="term" value="P:regulation of primary metabolic process"/>
    <property type="evidence" value="ECO:0007669"/>
    <property type="project" value="UniProtKB-ARBA"/>
</dbReference>
<keyword evidence="3" id="KW-0010">Activator</keyword>
<evidence type="ECO:0000259" key="7">
    <source>
        <dbReference type="PROSITE" id="PS50888"/>
    </source>
</evidence>
<sequence length="678" mass="76340">MATGQQNHDGVPENLSKQLAVAVRSIQWSYAIFWSVSSRLPGLLEWGDGYYNGDIKTRKTVQAVEFNADQLVMQRSEQLRELYESLSAGETNPQARRPSAALSPEDLTDTEWYYLVCMSFVFNIGQGLPGRTLAKGQPNWLCNAHYADSKVFSRSLLAKSASIQTVVCFPFLGGVVELGVTELVLEDPNLIQHIKISFLEIPCPVVSKISDYVSGNARDDKDLVCAKLGHDILNPNLDLVVECEEIQICSPNNSSNGFEANKQAEESFMVEGLNGDSSQVQSWQFMDDEISNCVHNSVNSSDCISQTFVNPEKVVPISNGERINDGCLLDLQECNQMKLTSLDLRNDDIHYQGVLSTLLKSSHQLILGPYFQNRNKESSFVSWKRGAVGIQMSCSGSPQRFLKKVLFEVTRMHGGCFLESREDNNRRDGLWRPEADEINPNHVLSDRRQTEKMDERFLILGSLVPSTSKVDKVSVLDNTIEYLKELERRVEELESCSREVTELEARSRKKPQDTVERTSDNYGNTKNGNGKKPLLNKRKASDIDEMEPEVNQILLKDISADSVTVSMIEKDVLIEIRCPWRECLLLDIVDAISNLHLDSPAVQSSNVDGILSLTIRSKVCTQYFCPIICFFGNTKQMEFHIECPHNNNVAYQVSYHFCIETPSMCISNSEVIFDFEKC</sequence>
<proteinExistence type="predicted"/>
<dbReference type="InterPro" id="IPR054502">
    <property type="entry name" value="bHLH-TF_ACT-like_plant"/>
</dbReference>
<feature type="compositionally biased region" description="Basic and acidic residues" evidence="6">
    <location>
        <begin position="501"/>
        <end position="519"/>
    </location>
</feature>
<evidence type="ECO:0000256" key="2">
    <source>
        <dbReference type="ARBA" id="ARBA00023015"/>
    </source>
</evidence>
<dbReference type="GO" id="GO:0005634">
    <property type="term" value="C:nucleus"/>
    <property type="evidence" value="ECO:0007669"/>
    <property type="project" value="UniProtKB-SubCell"/>
</dbReference>
<dbReference type="InterPro" id="IPR025610">
    <property type="entry name" value="MYC/MYB_N"/>
</dbReference>
<feature type="domain" description="BHLH" evidence="7">
    <location>
        <begin position="437"/>
        <end position="486"/>
    </location>
</feature>
<feature type="compositionally biased region" description="Low complexity" evidence="6">
    <location>
        <begin position="521"/>
        <end position="533"/>
    </location>
</feature>
<name>A0A5J4ZPL9_9ASTE</name>
<dbReference type="PROSITE" id="PS50888">
    <property type="entry name" value="BHLH"/>
    <property type="match status" value="1"/>
</dbReference>
<keyword evidence="5" id="KW-0539">Nucleus</keyword>
<reference evidence="8 9" key="1">
    <citation type="submission" date="2019-09" db="EMBL/GenBank/DDBJ databases">
        <title>A chromosome-level genome assembly of the Chinese tupelo Nyssa sinensis.</title>
        <authorList>
            <person name="Yang X."/>
            <person name="Kang M."/>
            <person name="Yang Y."/>
            <person name="Xiong H."/>
            <person name="Wang M."/>
            <person name="Zhang Z."/>
            <person name="Wang Z."/>
            <person name="Wu H."/>
            <person name="Ma T."/>
            <person name="Liu J."/>
            <person name="Xi Z."/>
        </authorList>
    </citation>
    <scope>NUCLEOTIDE SEQUENCE [LARGE SCALE GENOMIC DNA]</scope>
    <source>
        <strain evidence="8">J267</strain>
        <tissue evidence="8">Leaf</tissue>
    </source>
</reference>
<feature type="region of interest" description="Disordered" evidence="6">
    <location>
        <begin position="501"/>
        <end position="541"/>
    </location>
</feature>
<evidence type="ECO:0000256" key="4">
    <source>
        <dbReference type="ARBA" id="ARBA00023163"/>
    </source>
</evidence>
<dbReference type="Pfam" id="PF14215">
    <property type="entry name" value="bHLH-MYC_N"/>
    <property type="match status" value="1"/>
</dbReference>
<dbReference type="PANTHER" id="PTHR46266:SF3">
    <property type="entry name" value="TRANSCRIPTION FACTOR EGL1"/>
    <property type="match status" value="1"/>
</dbReference>
<dbReference type="Pfam" id="PF00010">
    <property type="entry name" value="HLH"/>
    <property type="match status" value="1"/>
</dbReference>
<keyword evidence="4" id="KW-0804">Transcription</keyword>
<dbReference type="Proteomes" id="UP000325577">
    <property type="component" value="Linkage Group LG5"/>
</dbReference>
<dbReference type="GO" id="GO:0046983">
    <property type="term" value="F:protein dimerization activity"/>
    <property type="evidence" value="ECO:0007669"/>
    <property type="project" value="InterPro"/>
</dbReference>
<dbReference type="InterPro" id="IPR011598">
    <property type="entry name" value="bHLH_dom"/>
</dbReference>
<protein>
    <recommendedName>
        <fullName evidence="7">BHLH domain-containing protein</fullName>
    </recommendedName>
</protein>
<gene>
    <name evidence="8" type="ORF">F0562_011506</name>
</gene>
<dbReference type="PANTHER" id="PTHR46266">
    <property type="entry name" value="TRANSCRIPTION FACTOR TT8"/>
    <property type="match status" value="1"/>
</dbReference>
<dbReference type="SUPFAM" id="SSF47459">
    <property type="entry name" value="HLH, helix-loop-helix DNA-binding domain"/>
    <property type="match status" value="1"/>
</dbReference>
<dbReference type="Gene3D" id="4.10.280.10">
    <property type="entry name" value="Helix-loop-helix DNA-binding domain"/>
    <property type="match status" value="1"/>
</dbReference>
<dbReference type="SMART" id="SM00353">
    <property type="entry name" value="HLH"/>
    <property type="match status" value="1"/>
</dbReference>
<evidence type="ECO:0000256" key="5">
    <source>
        <dbReference type="ARBA" id="ARBA00023242"/>
    </source>
</evidence>
<dbReference type="AlphaFoldDB" id="A0A5J4ZPL9"/>
<dbReference type="EMBL" id="CM018048">
    <property type="protein sequence ID" value="KAA8520833.1"/>
    <property type="molecule type" value="Genomic_DNA"/>
</dbReference>
<accession>A0A5J4ZPL9</accession>
<evidence type="ECO:0000256" key="3">
    <source>
        <dbReference type="ARBA" id="ARBA00023159"/>
    </source>
</evidence>
<evidence type="ECO:0000313" key="8">
    <source>
        <dbReference type="EMBL" id="KAA8520833.1"/>
    </source>
</evidence>
<comment type="subcellular location">
    <subcellularLocation>
        <location evidence="1">Nucleus</location>
    </subcellularLocation>
</comment>